<gene>
    <name evidence="3" type="ORF">AWW68_11560</name>
</gene>
<proteinExistence type="predicted"/>
<dbReference type="PROSITE" id="PS50943">
    <property type="entry name" value="HTH_CROC1"/>
    <property type="match status" value="1"/>
</dbReference>
<protein>
    <submittedName>
        <fullName evidence="3">XRE family transcriptional regulator</fullName>
    </submittedName>
</protein>
<dbReference type="SUPFAM" id="SSF47413">
    <property type="entry name" value="lambda repressor-like DNA-binding domains"/>
    <property type="match status" value="1"/>
</dbReference>
<evidence type="ECO:0000313" key="4">
    <source>
        <dbReference type="Proteomes" id="UP000075606"/>
    </source>
</evidence>
<accession>A0A150X6L2</accession>
<evidence type="ECO:0000259" key="2">
    <source>
        <dbReference type="PROSITE" id="PS50943"/>
    </source>
</evidence>
<dbReference type="EMBL" id="LRPC01000028">
    <property type="protein sequence ID" value="KYG74272.1"/>
    <property type="molecule type" value="Genomic_DNA"/>
</dbReference>
<name>A0A150X6L2_9BACT</name>
<feature type="domain" description="HTH cro/C1-type" evidence="2">
    <location>
        <begin position="25"/>
        <end position="77"/>
    </location>
</feature>
<dbReference type="Proteomes" id="UP000075606">
    <property type="component" value="Unassembled WGS sequence"/>
</dbReference>
<dbReference type="Gene3D" id="1.10.260.40">
    <property type="entry name" value="lambda repressor-like DNA-binding domains"/>
    <property type="match status" value="1"/>
</dbReference>
<comment type="caution">
    <text evidence="3">The sequence shown here is derived from an EMBL/GenBank/DDBJ whole genome shotgun (WGS) entry which is preliminary data.</text>
</comment>
<feature type="compositionally biased region" description="Basic residues" evidence="1">
    <location>
        <begin position="95"/>
        <end position="104"/>
    </location>
</feature>
<evidence type="ECO:0000313" key="3">
    <source>
        <dbReference type="EMBL" id="KYG74272.1"/>
    </source>
</evidence>
<sequence>MTDKSYVNWAQMTDAALAETIGAFVKHHRVRQNMSQDETAEAAGISRSTLSLLERGEGVKLSTLIQVMRVLNVLHVMDAFEVREEVSPLAYAKLKKKSRQRASAKRSSGGNEDLGW</sequence>
<evidence type="ECO:0000256" key="1">
    <source>
        <dbReference type="SAM" id="MobiDB-lite"/>
    </source>
</evidence>
<dbReference type="GO" id="GO:0003677">
    <property type="term" value="F:DNA binding"/>
    <property type="evidence" value="ECO:0007669"/>
    <property type="project" value="InterPro"/>
</dbReference>
<keyword evidence="4" id="KW-1185">Reference proteome</keyword>
<dbReference type="SMART" id="SM00530">
    <property type="entry name" value="HTH_XRE"/>
    <property type="match status" value="1"/>
</dbReference>
<dbReference type="RefSeq" id="WP_068224080.1">
    <property type="nucleotide sequence ID" value="NZ_LRPC01000028.1"/>
</dbReference>
<dbReference type="STRING" id="333140.AWW68_11560"/>
<dbReference type="InterPro" id="IPR010982">
    <property type="entry name" value="Lambda_DNA-bd_dom_sf"/>
</dbReference>
<dbReference type="InterPro" id="IPR001387">
    <property type="entry name" value="Cro/C1-type_HTH"/>
</dbReference>
<reference evidence="3 4" key="1">
    <citation type="submission" date="2016-01" db="EMBL/GenBank/DDBJ databases">
        <title>Genome sequencing of Roseivirga spongicola UST030701-084.</title>
        <authorList>
            <person name="Selvaratnam C."/>
            <person name="Thevarajoo S."/>
            <person name="Goh K.M."/>
            <person name="Ee R."/>
            <person name="Chan K.-G."/>
            <person name="Chong C.S."/>
        </authorList>
    </citation>
    <scope>NUCLEOTIDE SEQUENCE [LARGE SCALE GENOMIC DNA]</scope>
    <source>
        <strain evidence="3 4">UST030701-084</strain>
    </source>
</reference>
<feature type="region of interest" description="Disordered" evidence="1">
    <location>
        <begin position="95"/>
        <end position="116"/>
    </location>
</feature>
<dbReference type="Pfam" id="PF01381">
    <property type="entry name" value="HTH_3"/>
    <property type="match status" value="1"/>
</dbReference>
<organism evidence="3 4">
    <name type="scientific">Roseivirga spongicola</name>
    <dbReference type="NCBI Taxonomy" id="333140"/>
    <lineage>
        <taxon>Bacteria</taxon>
        <taxon>Pseudomonadati</taxon>
        <taxon>Bacteroidota</taxon>
        <taxon>Cytophagia</taxon>
        <taxon>Cytophagales</taxon>
        <taxon>Roseivirgaceae</taxon>
        <taxon>Roseivirga</taxon>
    </lineage>
</organism>
<dbReference type="CDD" id="cd00093">
    <property type="entry name" value="HTH_XRE"/>
    <property type="match status" value="1"/>
</dbReference>
<dbReference type="OrthoDB" id="8690238at2"/>
<dbReference type="AlphaFoldDB" id="A0A150X6L2"/>